<dbReference type="CDD" id="cd00446">
    <property type="entry name" value="GrpE"/>
    <property type="match status" value="1"/>
</dbReference>
<dbReference type="HAMAP" id="MF_01151">
    <property type="entry name" value="GrpE"/>
    <property type="match status" value="1"/>
</dbReference>
<dbReference type="Pfam" id="PF01025">
    <property type="entry name" value="GrpE"/>
    <property type="match status" value="1"/>
</dbReference>
<sequence>MDIKEIQKKLEESEKKAAEYLTGWQRARADFLNYKKEEMARIGEFLKYATEEFILKILPILDNFNVAEKNLPENLKNEKNVRGVLQIKTQLEDFLKSQGVEKIKSLGEKFNPNLHEVVEEIEVKDGKSGIIIEEIQKGYKLYGKVIRPAKIKINK</sequence>
<dbReference type="SUPFAM" id="SSF51064">
    <property type="entry name" value="Head domain of nucleotide exchange factor GrpE"/>
    <property type="match status" value="1"/>
</dbReference>
<evidence type="ECO:0000256" key="11">
    <source>
        <dbReference type="RuleBase" id="RU004478"/>
    </source>
</evidence>
<dbReference type="PANTHER" id="PTHR21237:SF23">
    <property type="entry name" value="GRPE PROTEIN HOMOLOG, MITOCHONDRIAL"/>
    <property type="match status" value="1"/>
</dbReference>
<dbReference type="GO" id="GO:0042803">
    <property type="term" value="F:protein homodimerization activity"/>
    <property type="evidence" value="ECO:0007669"/>
    <property type="project" value="InterPro"/>
</dbReference>
<evidence type="ECO:0000256" key="4">
    <source>
        <dbReference type="ARBA" id="ARBA00022490"/>
    </source>
</evidence>
<dbReference type="PRINTS" id="PR00773">
    <property type="entry name" value="GRPEPROTEIN"/>
</dbReference>
<dbReference type="GO" id="GO:0000774">
    <property type="term" value="F:adenyl-nucleotide exchange factor activity"/>
    <property type="evidence" value="ECO:0007669"/>
    <property type="project" value="InterPro"/>
</dbReference>
<dbReference type="GO" id="GO:0051087">
    <property type="term" value="F:protein-folding chaperone binding"/>
    <property type="evidence" value="ECO:0007669"/>
    <property type="project" value="InterPro"/>
</dbReference>
<comment type="caution">
    <text evidence="12">The sequence shown here is derived from an EMBL/GenBank/DDBJ whole genome shotgun (WGS) entry which is preliminary data.</text>
</comment>
<evidence type="ECO:0000256" key="7">
    <source>
        <dbReference type="ARBA" id="ARBA00053401"/>
    </source>
</evidence>
<name>A0A2M7B571_9BACT</name>
<organism evidence="12 13">
    <name type="scientific">Candidatus Wolfebacteria bacterium CG03_land_8_20_14_0_80_40_12</name>
    <dbReference type="NCBI Taxonomy" id="1975069"/>
    <lineage>
        <taxon>Bacteria</taxon>
        <taxon>Candidatus Wolfeibacteriota</taxon>
    </lineage>
</organism>
<dbReference type="Gene3D" id="2.30.22.10">
    <property type="entry name" value="Head domain of nucleotide exchange factor GrpE"/>
    <property type="match status" value="1"/>
</dbReference>
<comment type="subcellular location">
    <subcellularLocation>
        <location evidence="1 10">Cytoplasm</location>
    </subcellularLocation>
</comment>
<dbReference type="InterPro" id="IPR013805">
    <property type="entry name" value="GrpE_CC"/>
</dbReference>
<proteinExistence type="inferred from homology"/>
<dbReference type="AlphaFoldDB" id="A0A2M7B571"/>
<dbReference type="Proteomes" id="UP000228949">
    <property type="component" value="Unassembled WGS sequence"/>
</dbReference>
<reference evidence="13" key="1">
    <citation type="submission" date="2017-09" db="EMBL/GenBank/DDBJ databases">
        <title>Depth-based differentiation of microbial function through sediment-hosted aquifers and enrichment of novel symbionts in the deep terrestrial subsurface.</title>
        <authorList>
            <person name="Probst A.J."/>
            <person name="Ladd B."/>
            <person name="Jarett J.K."/>
            <person name="Geller-Mcgrath D.E."/>
            <person name="Sieber C.M.K."/>
            <person name="Emerson J.B."/>
            <person name="Anantharaman K."/>
            <person name="Thomas B.C."/>
            <person name="Malmstrom R."/>
            <person name="Stieglmeier M."/>
            <person name="Klingl A."/>
            <person name="Woyke T."/>
            <person name="Ryan C.M."/>
            <person name="Banfield J.F."/>
        </authorList>
    </citation>
    <scope>NUCLEOTIDE SEQUENCE [LARGE SCALE GENOMIC DNA]</scope>
</reference>
<evidence type="ECO:0000256" key="6">
    <source>
        <dbReference type="ARBA" id="ARBA00023186"/>
    </source>
</evidence>
<evidence type="ECO:0000256" key="10">
    <source>
        <dbReference type="HAMAP-Rule" id="MF_01151"/>
    </source>
</evidence>
<dbReference type="GO" id="GO:0005737">
    <property type="term" value="C:cytoplasm"/>
    <property type="evidence" value="ECO:0007669"/>
    <property type="project" value="UniProtKB-SubCell"/>
</dbReference>
<dbReference type="InterPro" id="IPR009012">
    <property type="entry name" value="GrpE_head"/>
</dbReference>
<evidence type="ECO:0000256" key="5">
    <source>
        <dbReference type="ARBA" id="ARBA00023016"/>
    </source>
</evidence>
<accession>A0A2M7B571</accession>
<comment type="similarity">
    <text evidence="2 10 11">Belongs to the GrpE family.</text>
</comment>
<dbReference type="GO" id="GO:0006457">
    <property type="term" value="P:protein folding"/>
    <property type="evidence" value="ECO:0007669"/>
    <property type="project" value="InterPro"/>
</dbReference>
<evidence type="ECO:0000256" key="8">
    <source>
        <dbReference type="ARBA" id="ARBA00072274"/>
    </source>
</evidence>
<evidence type="ECO:0000256" key="1">
    <source>
        <dbReference type="ARBA" id="ARBA00004496"/>
    </source>
</evidence>
<evidence type="ECO:0000256" key="9">
    <source>
        <dbReference type="ARBA" id="ARBA00076414"/>
    </source>
</evidence>
<comment type="function">
    <text evidence="7 10">Participates actively in the response to hyperosmotic and heat shock by preventing the aggregation of stress-denatured proteins, in association with DnaK and GrpE. It is the nucleotide exchange factor for DnaK and may function as a thermosensor. Unfolded proteins bind initially to DnaJ; upon interaction with the DnaJ-bound protein, DnaK hydrolyzes its bound ATP, resulting in the formation of a stable complex. GrpE releases ADP from DnaK; ATP binding to DnaK triggers the release of the substrate protein, thus completing the reaction cycle. Several rounds of ATP-dependent interactions between DnaJ, DnaK and GrpE are required for fully efficient folding.</text>
</comment>
<dbReference type="GO" id="GO:0051082">
    <property type="term" value="F:unfolded protein binding"/>
    <property type="evidence" value="ECO:0007669"/>
    <property type="project" value="TreeGrafter"/>
</dbReference>
<evidence type="ECO:0000313" key="12">
    <source>
        <dbReference type="EMBL" id="PIU98225.1"/>
    </source>
</evidence>
<dbReference type="FunFam" id="2.30.22.10:FF:000001">
    <property type="entry name" value="Protein GrpE"/>
    <property type="match status" value="1"/>
</dbReference>
<evidence type="ECO:0000256" key="2">
    <source>
        <dbReference type="ARBA" id="ARBA00009054"/>
    </source>
</evidence>
<keyword evidence="4 10" id="KW-0963">Cytoplasm</keyword>
<dbReference type="PANTHER" id="PTHR21237">
    <property type="entry name" value="GRPE PROTEIN"/>
    <property type="match status" value="1"/>
</dbReference>
<dbReference type="SUPFAM" id="SSF58014">
    <property type="entry name" value="Coiled-coil domain of nucleotide exchange factor GrpE"/>
    <property type="match status" value="1"/>
</dbReference>
<comment type="subunit">
    <text evidence="3 10">Homodimer.</text>
</comment>
<evidence type="ECO:0000256" key="3">
    <source>
        <dbReference type="ARBA" id="ARBA00011738"/>
    </source>
</evidence>
<keyword evidence="5 10" id="KW-0346">Stress response</keyword>
<protein>
    <recommendedName>
        <fullName evidence="8 10">Protein GrpE</fullName>
    </recommendedName>
    <alternativeName>
        <fullName evidence="9 10">HSP-70 cofactor</fullName>
    </alternativeName>
</protein>
<evidence type="ECO:0000313" key="13">
    <source>
        <dbReference type="Proteomes" id="UP000228949"/>
    </source>
</evidence>
<dbReference type="Gene3D" id="3.90.20.20">
    <property type="match status" value="1"/>
</dbReference>
<keyword evidence="6 10" id="KW-0143">Chaperone</keyword>
<dbReference type="EMBL" id="PEVJ01000064">
    <property type="protein sequence ID" value="PIU98225.1"/>
    <property type="molecule type" value="Genomic_DNA"/>
</dbReference>
<dbReference type="InterPro" id="IPR000740">
    <property type="entry name" value="GrpE"/>
</dbReference>
<gene>
    <name evidence="10 12" type="primary">grpE</name>
    <name evidence="12" type="ORF">COS61_02585</name>
</gene>